<dbReference type="EMBL" id="FXYE01000001">
    <property type="protein sequence ID" value="SMX34525.1"/>
    <property type="molecule type" value="Genomic_DNA"/>
</dbReference>
<dbReference type="Proteomes" id="UP000202922">
    <property type="component" value="Unassembled WGS sequence"/>
</dbReference>
<keyword evidence="3" id="KW-1185">Reference proteome</keyword>
<reference evidence="3" key="1">
    <citation type="submission" date="2017-05" db="EMBL/GenBank/DDBJ databases">
        <authorList>
            <person name="Rodrigo-Torres L."/>
            <person name="Arahal R. D."/>
            <person name="Lucena T."/>
        </authorList>
    </citation>
    <scope>NUCLEOTIDE SEQUENCE [LARGE SCALE GENOMIC DNA]</scope>
    <source>
        <strain evidence="3">CECT 8621</strain>
    </source>
</reference>
<feature type="transmembrane region" description="Helical" evidence="1">
    <location>
        <begin position="64"/>
        <end position="84"/>
    </location>
</feature>
<dbReference type="RefSeq" id="WP_093966481.1">
    <property type="nucleotide sequence ID" value="NZ_FXYE01000001.1"/>
</dbReference>
<dbReference type="AlphaFoldDB" id="A0A238JVA0"/>
<sequence>MKRFFAAIGYFCGSYLIGSLFLLVATILLGRPFAVGGLLVAFIAAYIAGDAFQKRSATRPNRLVSAGLTAVMGAFIIAVPLLRLRILNTLEQPVEMPLWMQSESVFITSFITYFVALQFGFWLGARGIAKRQKAVG</sequence>
<feature type="transmembrane region" description="Helical" evidence="1">
    <location>
        <begin position="33"/>
        <end position="52"/>
    </location>
</feature>
<feature type="transmembrane region" description="Helical" evidence="1">
    <location>
        <begin position="7"/>
        <end position="27"/>
    </location>
</feature>
<evidence type="ECO:0000256" key="1">
    <source>
        <dbReference type="SAM" id="Phobius"/>
    </source>
</evidence>
<name>A0A238JVA0_9RHOB</name>
<keyword evidence="1" id="KW-0472">Membrane</keyword>
<evidence type="ECO:0000313" key="3">
    <source>
        <dbReference type="Proteomes" id="UP000202922"/>
    </source>
</evidence>
<organism evidence="2 3">
    <name type="scientific">Actibacterium lipolyticum</name>
    <dbReference type="NCBI Taxonomy" id="1524263"/>
    <lineage>
        <taxon>Bacteria</taxon>
        <taxon>Pseudomonadati</taxon>
        <taxon>Pseudomonadota</taxon>
        <taxon>Alphaproteobacteria</taxon>
        <taxon>Rhodobacterales</taxon>
        <taxon>Roseobacteraceae</taxon>
        <taxon>Actibacterium</taxon>
    </lineage>
</organism>
<evidence type="ECO:0000313" key="2">
    <source>
        <dbReference type="EMBL" id="SMX34525.1"/>
    </source>
</evidence>
<accession>A0A238JVA0</accession>
<keyword evidence="1" id="KW-1133">Transmembrane helix</keyword>
<proteinExistence type="predicted"/>
<protein>
    <submittedName>
        <fullName evidence="2">Uncharacterized protein</fullName>
    </submittedName>
</protein>
<keyword evidence="1" id="KW-0812">Transmembrane</keyword>
<feature type="transmembrane region" description="Helical" evidence="1">
    <location>
        <begin position="104"/>
        <end position="123"/>
    </location>
</feature>
<gene>
    <name evidence="2" type="ORF">COL8621_01353</name>
</gene>